<reference evidence="1 2" key="1">
    <citation type="submission" date="2016-02" db="EMBL/GenBank/DDBJ databases">
        <title>Band-tailed pigeon sequencing and assembly.</title>
        <authorList>
            <person name="Soares A.E."/>
            <person name="Novak B.J."/>
            <person name="Rice E.S."/>
            <person name="O'Connell B."/>
            <person name="Chang D."/>
            <person name="Weber S."/>
            <person name="Shapiro B."/>
        </authorList>
    </citation>
    <scope>NUCLEOTIDE SEQUENCE [LARGE SCALE GENOMIC DNA]</scope>
    <source>
        <strain evidence="1">BTP2013</strain>
        <tissue evidence="1">Blood</tissue>
    </source>
</reference>
<dbReference type="EMBL" id="LSYS01007721">
    <property type="protein sequence ID" value="OPJ71120.1"/>
    <property type="molecule type" value="Genomic_DNA"/>
</dbReference>
<accession>A0A1V4JG29</accession>
<comment type="caution">
    <text evidence="1">The sequence shown here is derived from an EMBL/GenBank/DDBJ whole genome shotgun (WGS) entry which is preliminary data.</text>
</comment>
<gene>
    <name evidence="1" type="ORF">AV530_017402</name>
</gene>
<dbReference type="AlphaFoldDB" id="A0A1V4JG29"/>
<evidence type="ECO:0000313" key="2">
    <source>
        <dbReference type="Proteomes" id="UP000190648"/>
    </source>
</evidence>
<proteinExistence type="predicted"/>
<sequence>MLRGRKSLVRVNRLAYPESQGFLTSDPGHFRPHIAPPLRADAHATSKTMSWCAPKCGAGSALLLAAPERQRLSRVSCQHRLGMGEALASCPVSLETQGWPGMEARRNAANVGAVLLAQGIKRQLEARGQGVTRGRPVVTAVQDVGCYFTSWYLLL</sequence>
<name>A0A1V4JG29_PATFA</name>
<dbReference type="Proteomes" id="UP000190648">
    <property type="component" value="Unassembled WGS sequence"/>
</dbReference>
<keyword evidence="2" id="KW-1185">Reference proteome</keyword>
<evidence type="ECO:0000313" key="1">
    <source>
        <dbReference type="EMBL" id="OPJ71120.1"/>
    </source>
</evidence>
<protein>
    <submittedName>
        <fullName evidence="1">Uncharacterized protein</fullName>
    </submittedName>
</protein>
<organism evidence="1 2">
    <name type="scientific">Patagioenas fasciata monilis</name>
    <dbReference type="NCBI Taxonomy" id="372326"/>
    <lineage>
        <taxon>Eukaryota</taxon>
        <taxon>Metazoa</taxon>
        <taxon>Chordata</taxon>
        <taxon>Craniata</taxon>
        <taxon>Vertebrata</taxon>
        <taxon>Euteleostomi</taxon>
        <taxon>Archelosauria</taxon>
        <taxon>Archosauria</taxon>
        <taxon>Dinosauria</taxon>
        <taxon>Saurischia</taxon>
        <taxon>Theropoda</taxon>
        <taxon>Coelurosauria</taxon>
        <taxon>Aves</taxon>
        <taxon>Neognathae</taxon>
        <taxon>Neoaves</taxon>
        <taxon>Columbimorphae</taxon>
        <taxon>Columbiformes</taxon>
        <taxon>Columbidae</taxon>
        <taxon>Patagioenas</taxon>
    </lineage>
</organism>